<proteinExistence type="predicted"/>
<evidence type="ECO:0000313" key="2">
    <source>
        <dbReference type="EMBL" id="EIE77436.1"/>
    </source>
</evidence>
<evidence type="ECO:0000313" key="3">
    <source>
        <dbReference type="Proteomes" id="UP000009138"/>
    </source>
</evidence>
<keyword evidence="3" id="KW-1185">Reference proteome</keyword>
<evidence type="ECO:0000256" key="1">
    <source>
        <dbReference type="SAM" id="MobiDB-lite"/>
    </source>
</evidence>
<dbReference type="Proteomes" id="UP000009138">
    <property type="component" value="Unassembled WGS sequence"/>
</dbReference>
<feature type="region of interest" description="Disordered" evidence="1">
    <location>
        <begin position="1"/>
        <end position="48"/>
    </location>
</feature>
<sequence>MQKQLEYEQEQVLSHTKSYNTPTIKTGLLSTPQRTETSSSAPSCKPKDLQSLDLNQQNYENKCCIMISNIPDIGLGFVILVDTSSYV</sequence>
<dbReference type="InParanoid" id="I1BMK6"/>
<gene>
    <name evidence="2" type="ORF">RO3G_02140</name>
</gene>
<dbReference type="EMBL" id="CH476732">
    <property type="protein sequence ID" value="EIE77436.1"/>
    <property type="molecule type" value="Genomic_DNA"/>
</dbReference>
<dbReference type="RefSeq" id="XP_067512832.1">
    <property type="nucleotide sequence ID" value="XM_067656731.1"/>
</dbReference>
<reference evidence="2 3" key="1">
    <citation type="journal article" date="2009" name="PLoS Genet.">
        <title>Genomic analysis of the basal lineage fungus Rhizopus oryzae reveals a whole-genome duplication.</title>
        <authorList>
            <person name="Ma L.-J."/>
            <person name="Ibrahim A.S."/>
            <person name="Skory C."/>
            <person name="Grabherr M.G."/>
            <person name="Burger G."/>
            <person name="Butler M."/>
            <person name="Elias M."/>
            <person name="Idnurm A."/>
            <person name="Lang B.F."/>
            <person name="Sone T."/>
            <person name="Abe A."/>
            <person name="Calvo S.E."/>
            <person name="Corrochano L.M."/>
            <person name="Engels R."/>
            <person name="Fu J."/>
            <person name="Hansberg W."/>
            <person name="Kim J.-M."/>
            <person name="Kodira C.D."/>
            <person name="Koehrsen M.J."/>
            <person name="Liu B."/>
            <person name="Miranda-Saavedra D."/>
            <person name="O'Leary S."/>
            <person name="Ortiz-Castellanos L."/>
            <person name="Poulter R."/>
            <person name="Rodriguez-Romero J."/>
            <person name="Ruiz-Herrera J."/>
            <person name="Shen Y.-Q."/>
            <person name="Zeng Q."/>
            <person name="Galagan J."/>
            <person name="Birren B.W."/>
            <person name="Cuomo C.A."/>
            <person name="Wickes B.L."/>
        </authorList>
    </citation>
    <scope>NUCLEOTIDE SEQUENCE [LARGE SCALE GENOMIC DNA]</scope>
    <source>
        <strain evidence="3">RA 99-880 / ATCC MYA-4621 / FGSC 9543 / NRRL 43880</strain>
    </source>
</reference>
<name>I1BMK6_RHIO9</name>
<dbReference type="GeneID" id="93609112"/>
<organism evidence="2 3">
    <name type="scientific">Rhizopus delemar (strain RA 99-880 / ATCC MYA-4621 / FGSC 9543 / NRRL 43880)</name>
    <name type="common">Mucormycosis agent</name>
    <name type="synonym">Rhizopus arrhizus var. delemar</name>
    <dbReference type="NCBI Taxonomy" id="246409"/>
    <lineage>
        <taxon>Eukaryota</taxon>
        <taxon>Fungi</taxon>
        <taxon>Fungi incertae sedis</taxon>
        <taxon>Mucoromycota</taxon>
        <taxon>Mucoromycotina</taxon>
        <taxon>Mucoromycetes</taxon>
        <taxon>Mucorales</taxon>
        <taxon>Mucorineae</taxon>
        <taxon>Rhizopodaceae</taxon>
        <taxon>Rhizopus</taxon>
    </lineage>
</organism>
<accession>I1BMK6</accession>
<dbReference type="VEuPathDB" id="FungiDB:RO3G_02140"/>
<dbReference type="OrthoDB" id="10289975at2759"/>
<feature type="compositionally biased region" description="Polar residues" evidence="1">
    <location>
        <begin position="11"/>
        <end position="42"/>
    </location>
</feature>
<dbReference type="AlphaFoldDB" id="I1BMK6"/>
<protein>
    <submittedName>
        <fullName evidence="2">Uncharacterized protein</fullName>
    </submittedName>
</protein>